<reference evidence="4" key="1">
    <citation type="submission" date="2022-07" db="EMBL/GenBank/DDBJ databases">
        <title>The genome of Lyophyllum shimeji provides insight into the initial evolution of ectomycorrhizal fungal genome.</title>
        <authorList>
            <person name="Kobayashi Y."/>
            <person name="Shibata T."/>
            <person name="Hirakawa H."/>
            <person name="Shigenobu S."/>
            <person name="Nishiyama T."/>
            <person name="Yamada A."/>
            <person name="Hasebe M."/>
            <person name="Kawaguchi M."/>
        </authorList>
    </citation>
    <scope>NUCLEOTIDE SEQUENCE</scope>
    <source>
        <strain evidence="4">AT787</strain>
    </source>
</reference>
<sequence>MPASLIPRFDTCTNAPQGSLLTPPPRQRWVARIRATLAAGAHILLQLCLTPLRPRTGHTAYCRQCCHVGDSDDDPMRTCAVFGRLVPTPVPHILSPGPAATAIAAGRGGREYGGNGRGLARLTAQHPRVTRHGYDPPPNPRLPRRYPHPWPWAIPYPHPPVIRGLEMTKKALIAAGHKVIDWKQLDHATINRIALSIFGAGMAQDVQAVTSATGEPVISHMGLEQQLPLNAPVVAAARDGISAYDLWQLQTKKRDIRQKYLEHWLATTSQTGTGRPVDAIISPVAPYTAPPHGKYSNVNYTMVWNTLDYPALVIPVSKVDPVLDAKKPATAFLSDADEANYELYDPATFKGAPVAVQVVGRTHEDEAVIAMAEIVDAALKSHAADSPRTNL</sequence>
<evidence type="ECO:0000259" key="3">
    <source>
        <dbReference type="Pfam" id="PF01425"/>
    </source>
</evidence>
<dbReference type="OrthoDB" id="6428749at2759"/>
<proteinExistence type="inferred from homology"/>
<name>A0A9P3PNP7_LYOSH</name>
<protein>
    <submittedName>
        <fullName evidence="4">General amidase</fullName>
    </submittedName>
</protein>
<dbReference type="Proteomes" id="UP001063166">
    <property type="component" value="Unassembled WGS sequence"/>
</dbReference>
<comment type="caution">
    <text evidence="4">The sequence shown here is derived from an EMBL/GenBank/DDBJ whole genome shotgun (WGS) entry which is preliminary data.</text>
</comment>
<evidence type="ECO:0000313" key="5">
    <source>
        <dbReference type="Proteomes" id="UP001063166"/>
    </source>
</evidence>
<dbReference type="SUPFAM" id="SSF75304">
    <property type="entry name" value="Amidase signature (AS) enzymes"/>
    <property type="match status" value="1"/>
</dbReference>
<comment type="similarity">
    <text evidence="1">Belongs to the amidase family.</text>
</comment>
<evidence type="ECO:0000256" key="1">
    <source>
        <dbReference type="ARBA" id="ARBA00009199"/>
    </source>
</evidence>
<dbReference type="GO" id="GO:0016787">
    <property type="term" value="F:hydrolase activity"/>
    <property type="evidence" value="ECO:0007669"/>
    <property type="project" value="UniProtKB-KW"/>
</dbReference>
<organism evidence="4 5">
    <name type="scientific">Lyophyllum shimeji</name>
    <name type="common">Hon-shimeji</name>
    <name type="synonym">Tricholoma shimeji</name>
    <dbReference type="NCBI Taxonomy" id="47721"/>
    <lineage>
        <taxon>Eukaryota</taxon>
        <taxon>Fungi</taxon>
        <taxon>Dikarya</taxon>
        <taxon>Basidiomycota</taxon>
        <taxon>Agaricomycotina</taxon>
        <taxon>Agaricomycetes</taxon>
        <taxon>Agaricomycetidae</taxon>
        <taxon>Agaricales</taxon>
        <taxon>Tricholomatineae</taxon>
        <taxon>Lyophyllaceae</taxon>
        <taxon>Lyophyllum</taxon>
    </lineage>
</organism>
<dbReference type="AlphaFoldDB" id="A0A9P3PNP7"/>
<feature type="domain" description="Amidase" evidence="3">
    <location>
        <begin position="156"/>
        <end position="368"/>
    </location>
</feature>
<gene>
    <name evidence="4" type="ORF">LshimejAT787_0702970</name>
</gene>
<dbReference type="Pfam" id="PF01425">
    <property type="entry name" value="Amidase"/>
    <property type="match status" value="1"/>
</dbReference>
<dbReference type="EMBL" id="BRPK01000007">
    <property type="protein sequence ID" value="GLB39787.1"/>
    <property type="molecule type" value="Genomic_DNA"/>
</dbReference>
<accession>A0A9P3PNP7</accession>
<dbReference type="InterPro" id="IPR023631">
    <property type="entry name" value="Amidase_dom"/>
</dbReference>
<evidence type="ECO:0000313" key="4">
    <source>
        <dbReference type="EMBL" id="GLB39787.1"/>
    </source>
</evidence>
<dbReference type="InterPro" id="IPR036928">
    <property type="entry name" value="AS_sf"/>
</dbReference>
<dbReference type="Gene3D" id="3.90.1300.10">
    <property type="entry name" value="Amidase signature (AS) domain"/>
    <property type="match status" value="1"/>
</dbReference>
<evidence type="ECO:0000256" key="2">
    <source>
        <dbReference type="ARBA" id="ARBA00022801"/>
    </source>
</evidence>
<dbReference type="PANTHER" id="PTHR46072">
    <property type="entry name" value="AMIDASE-RELATED-RELATED"/>
    <property type="match status" value="1"/>
</dbReference>
<keyword evidence="2" id="KW-0378">Hydrolase</keyword>
<keyword evidence="5" id="KW-1185">Reference proteome</keyword>